<protein>
    <submittedName>
        <fullName evidence="3">Uncharacterized protein LOC127566351</fullName>
    </submittedName>
</protein>
<accession>A0A9C6W9F0</accession>
<name>A0A9C6W9F0_DROAB</name>
<dbReference type="AlphaFoldDB" id="A0A9C6W9F0"/>
<reference evidence="3" key="1">
    <citation type="submission" date="2025-08" db="UniProtKB">
        <authorList>
            <consortium name="RefSeq"/>
        </authorList>
    </citation>
    <scope>IDENTIFICATION</scope>
    <source>
        <strain evidence="3">15112-1751.03</strain>
        <tissue evidence="3">Whole Adult</tissue>
    </source>
</reference>
<proteinExistence type="predicted"/>
<dbReference type="RefSeq" id="XP_051864341.1">
    <property type="nucleotide sequence ID" value="XM_052008381.1"/>
</dbReference>
<organism evidence="2 3">
    <name type="scientific">Drosophila albomicans</name>
    <name type="common">Fruit fly</name>
    <dbReference type="NCBI Taxonomy" id="7291"/>
    <lineage>
        <taxon>Eukaryota</taxon>
        <taxon>Metazoa</taxon>
        <taxon>Ecdysozoa</taxon>
        <taxon>Arthropoda</taxon>
        <taxon>Hexapoda</taxon>
        <taxon>Insecta</taxon>
        <taxon>Pterygota</taxon>
        <taxon>Neoptera</taxon>
        <taxon>Endopterygota</taxon>
        <taxon>Diptera</taxon>
        <taxon>Brachycera</taxon>
        <taxon>Muscomorpha</taxon>
        <taxon>Ephydroidea</taxon>
        <taxon>Drosophilidae</taxon>
        <taxon>Drosophila</taxon>
    </lineage>
</organism>
<sequence>MRRQQVYLQCWQWRPILRLGGLLPPLLGFVYFAGVSACIWTFSRLCALVAMPEQADLHRPGVAPSVCSPALRHSQASRLQLPAPKEDVSPRNGWLPSDVIQRIALGEEAISKSFTESIFGRFAESFWQLAAQIWLLLNCDVWQYQFLNLHWLATYAVHNTVSAVVWVRLSPPPCEIAFSFLVRFSFIILLLYANKCW</sequence>
<keyword evidence="1" id="KW-1133">Transmembrane helix</keyword>
<dbReference type="Proteomes" id="UP000515160">
    <property type="component" value="Unplaced"/>
</dbReference>
<keyword evidence="1" id="KW-0812">Transmembrane</keyword>
<keyword evidence="1" id="KW-0472">Membrane</keyword>
<evidence type="ECO:0000256" key="1">
    <source>
        <dbReference type="SAM" id="Phobius"/>
    </source>
</evidence>
<evidence type="ECO:0000313" key="3">
    <source>
        <dbReference type="RefSeq" id="XP_051864341.1"/>
    </source>
</evidence>
<gene>
    <name evidence="3" type="primary">LOC127566351</name>
</gene>
<feature type="transmembrane region" description="Helical" evidence="1">
    <location>
        <begin position="21"/>
        <end position="42"/>
    </location>
</feature>
<keyword evidence="2" id="KW-1185">Reference proteome</keyword>
<evidence type="ECO:0000313" key="2">
    <source>
        <dbReference type="Proteomes" id="UP000515160"/>
    </source>
</evidence>
<dbReference type="GeneID" id="127566351"/>